<dbReference type="SMART" id="SM00355">
    <property type="entry name" value="ZnF_C2H2"/>
    <property type="match status" value="13"/>
</dbReference>
<dbReference type="SUPFAM" id="SSF57667">
    <property type="entry name" value="beta-beta-alpha zinc fingers"/>
    <property type="match status" value="3"/>
</dbReference>
<keyword evidence="4" id="KW-0862">Zinc</keyword>
<organism evidence="8 9">
    <name type="scientific">Orchesella dallaii</name>
    <dbReference type="NCBI Taxonomy" id="48710"/>
    <lineage>
        <taxon>Eukaryota</taxon>
        <taxon>Metazoa</taxon>
        <taxon>Ecdysozoa</taxon>
        <taxon>Arthropoda</taxon>
        <taxon>Hexapoda</taxon>
        <taxon>Collembola</taxon>
        <taxon>Entomobryomorpha</taxon>
        <taxon>Entomobryoidea</taxon>
        <taxon>Orchesellidae</taxon>
        <taxon>Orchesellinae</taxon>
        <taxon>Orchesella</taxon>
    </lineage>
</organism>
<name>A0ABP1RIB0_9HEXA</name>
<accession>A0ABP1RIB0</accession>
<comment type="caution">
    <text evidence="8">The sequence shown here is derived from an EMBL/GenBank/DDBJ whole genome shotgun (WGS) entry which is preliminary data.</text>
</comment>
<dbReference type="PROSITE" id="PS50157">
    <property type="entry name" value="ZINC_FINGER_C2H2_2"/>
    <property type="match status" value="8"/>
</dbReference>
<dbReference type="EMBL" id="CAXLJM020000075">
    <property type="protein sequence ID" value="CAL8128748.1"/>
    <property type="molecule type" value="Genomic_DNA"/>
</dbReference>
<gene>
    <name evidence="8" type="ORF">ODALV1_LOCUS22515</name>
</gene>
<keyword evidence="1" id="KW-0479">Metal-binding</keyword>
<keyword evidence="2" id="KW-0677">Repeat</keyword>
<dbReference type="PROSITE" id="PS00028">
    <property type="entry name" value="ZINC_FINGER_C2H2_1"/>
    <property type="match status" value="8"/>
</dbReference>
<protein>
    <recommendedName>
        <fullName evidence="7">C2H2-type domain-containing protein</fullName>
    </recommendedName>
</protein>
<feature type="domain" description="C2H2-type" evidence="7">
    <location>
        <begin position="429"/>
        <end position="456"/>
    </location>
</feature>
<sequence>MSSFQYNSSKRRGKTRNNNCIICLKSFKRIGKEEEGSYLQIYYRFSHVIKRYLQIDTERDASCDQFLKGLGSENGLVKGFCNVCLKTVDQVCDLYHELCAVRVRLGSKLGELGELFQTGISNNFDDDNQDGDSEAVVGGGDGRQLIASKCLQKFKEAGPQVAINPVTSGHDTNTVQHDPSSIVKVEMEVASEPSDEELSMEWDAGDDFQSDDSWEPKHDGRNGFEIKKENEVLQVVDDKSKELTRNRSSKVTKNRVSSKRKAKKRDLIRKPRRKKINKKEMRSVSAPKRKKIMILESDDEEADDETFSCSHCTEVFTSIYHLKNHLDDLESKKEDKPNQCCFCWQSFALDESHELHLKMKHTNSSFPCHESTCRLSFLKLEELNDHLLSHSTSPSENLHFCSKCNWGFLSAPLLTLHELAHTPKTKSIYTCSKCDKTFAKIVGYQDHYNSKHGDKVNFHRCSNCDSSFPSTHHLKKHMITHDETKVSSVDDADVDKDNPLRCPQCQKVFQDESRLRLHLWYHTSRSCCGKKFRKFEHYSRHMKQIHNEDKVINCHICQAPLRSNSSLHKHLRIMHGSQMKDHLCSFCGKGFRHKHYLSDHITRSHPEEVPKEGKHSCPHCAQRFHLNFKLRRHLPECDKNPDKKPADPEPPVIKQQICSGRVNTCATCGRVIKNGTVGMRRHLRTHIPMEQRQKYKCRICAAELSSNPSLWNHLRGFHQVKDSLCPDCGALYFTTDGGRHRCPDQKTNTHVVKYLNDKAAAEARETRVSTTREGRSYRLEVLPGNEEHQE</sequence>
<dbReference type="Proteomes" id="UP001642540">
    <property type="component" value="Unassembled WGS sequence"/>
</dbReference>
<feature type="domain" description="C2H2-type" evidence="7">
    <location>
        <begin position="582"/>
        <end position="610"/>
    </location>
</feature>
<feature type="domain" description="C2H2-type" evidence="7">
    <location>
        <begin position="500"/>
        <end position="527"/>
    </location>
</feature>
<dbReference type="InterPro" id="IPR013087">
    <property type="entry name" value="Znf_C2H2_type"/>
</dbReference>
<dbReference type="InterPro" id="IPR036236">
    <property type="entry name" value="Znf_C2H2_sf"/>
</dbReference>
<feature type="domain" description="C2H2-type" evidence="7">
    <location>
        <begin position="459"/>
        <end position="486"/>
    </location>
</feature>
<evidence type="ECO:0000256" key="6">
    <source>
        <dbReference type="SAM" id="MobiDB-lite"/>
    </source>
</evidence>
<evidence type="ECO:0000256" key="5">
    <source>
        <dbReference type="PROSITE-ProRule" id="PRU00042"/>
    </source>
</evidence>
<evidence type="ECO:0000256" key="3">
    <source>
        <dbReference type="ARBA" id="ARBA00022771"/>
    </source>
</evidence>
<feature type="domain" description="C2H2-type" evidence="7">
    <location>
        <begin position="695"/>
        <end position="723"/>
    </location>
</feature>
<feature type="domain" description="C2H2-type" evidence="7">
    <location>
        <begin position="552"/>
        <end position="580"/>
    </location>
</feature>
<evidence type="ECO:0000256" key="1">
    <source>
        <dbReference type="ARBA" id="ARBA00022723"/>
    </source>
</evidence>
<dbReference type="Gene3D" id="3.30.160.60">
    <property type="entry name" value="Classic Zinc Finger"/>
    <property type="match status" value="6"/>
</dbReference>
<evidence type="ECO:0000259" key="7">
    <source>
        <dbReference type="PROSITE" id="PS50157"/>
    </source>
</evidence>
<feature type="domain" description="C2H2-type" evidence="7">
    <location>
        <begin position="528"/>
        <end position="551"/>
    </location>
</feature>
<dbReference type="PANTHER" id="PTHR24408:SF58">
    <property type="entry name" value="TRANSCRIPTION FACTOR (TFIIIA), PUTATIVE (AFU_ORTHOLOGUE AFUA_1G05150)-RELATED"/>
    <property type="match status" value="1"/>
</dbReference>
<proteinExistence type="predicted"/>
<feature type="region of interest" description="Disordered" evidence="6">
    <location>
        <begin position="243"/>
        <end position="267"/>
    </location>
</feature>
<dbReference type="PANTHER" id="PTHR24408">
    <property type="entry name" value="ZINC FINGER PROTEIN"/>
    <property type="match status" value="1"/>
</dbReference>
<evidence type="ECO:0000313" key="9">
    <source>
        <dbReference type="Proteomes" id="UP001642540"/>
    </source>
</evidence>
<feature type="domain" description="C2H2-type" evidence="7">
    <location>
        <begin position="307"/>
        <end position="337"/>
    </location>
</feature>
<evidence type="ECO:0000313" key="8">
    <source>
        <dbReference type="EMBL" id="CAL8128748.1"/>
    </source>
</evidence>
<reference evidence="8 9" key="1">
    <citation type="submission" date="2024-08" db="EMBL/GenBank/DDBJ databases">
        <authorList>
            <person name="Cucini C."/>
            <person name="Frati F."/>
        </authorList>
    </citation>
    <scope>NUCLEOTIDE SEQUENCE [LARGE SCALE GENOMIC DNA]</scope>
</reference>
<feature type="compositionally biased region" description="Basic residues" evidence="6">
    <location>
        <begin position="247"/>
        <end position="267"/>
    </location>
</feature>
<keyword evidence="9" id="KW-1185">Reference proteome</keyword>
<evidence type="ECO:0000256" key="4">
    <source>
        <dbReference type="ARBA" id="ARBA00022833"/>
    </source>
</evidence>
<keyword evidence="3 5" id="KW-0863">Zinc-finger</keyword>
<evidence type="ECO:0000256" key="2">
    <source>
        <dbReference type="ARBA" id="ARBA00022737"/>
    </source>
</evidence>